<dbReference type="Pfam" id="PF07690">
    <property type="entry name" value="MFS_1"/>
    <property type="match status" value="1"/>
</dbReference>
<evidence type="ECO:0000256" key="2">
    <source>
        <dbReference type="ARBA" id="ARBA00022448"/>
    </source>
</evidence>
<dbReference type="Gene3D" id="1.20.1250.20">
    <property type="entry name" value="MFS general substrate transporter like domains"/>
    <property type="match status" value="2"/>
</dbReference>
<feature type="transmembrane region" description="Helical" evidence="7">
    <location>
        <begin position="217"/>
        <end position="238"/>
    </location>
</feature>
<name>A0AAJ8KK71_9TREE</name>
<evidence type="ECO:0000313" key="10">
    <source>
        <dbReference type="Proteomes" id="UP000078595"/>
    </source>
</evidence>
<dbReference type="EMBL" id="CP144531">
    <property type="protein sequence ID" value="WWC59050.1"/>
    <property type="molecule type" value="Genomic_DNA"/>
</dbReference>
<dbReference type="InterPro" id="IPR020846">
    <property type="entry name" value="MFS_dom"/>
</dbReference>
<dbReference type="AlphaFoldDB" id="A0AAJ8KK71"/>
<dbReference type="PANTHER" id="PTHR43791">
    <property type="entry name" value="PERMEASE-RELATED"/>
    <property type="match status" value="1"/>
</dbReference>
<evidence type="ECO:0000256" key="5">
    <source>
        <dbReference type="ARBA" id="ARBA00023136"/>
    </source>
</evidence>
<dbReference type="PROSITE" id="PS50850">
    <property type="entry name" value="MFS"/>
    <property type="match status" value="1"/>
</dbReference>
<feature type="transmembrane region" description="Helical" evidence="7">
    <location>
        <begin position="385"/>
        <end position="407"/>
    </location>
</feature>
<reference evidence="9" key="2">
    <citation type="submission" date="2024-02" db="EMBL/GenBank/DDBJ databases">
        <title>Comparative genomics of Cryptococcus and Kwoniella reveals pathogenesis evolution and contrasting modes of karyotype evolution via chromosome fusion or intercentromeric recombination.</title>
        <authorList>
            <person name="Coelho M.A."/>
            <person name="David-Palma M."/>
            <person name="Shea T."/>
            <person name="Bowers K."/>
            <person name="McGinley-Smith S."/>
            <person name="Mohammad A.W."/>
            <person name="Gnirke A."/>
            <person name="Yurkov A.M."/>
            <person name="Nowrousian M."/>
            <person name="Sun S."/>
            <person name="Cuomo C.A."/>
            <person name="Heitman J."/>
        </authorList>
    </citation>
    <scope>NUCLEOTIDE SEQUENCE</scope>
    <source>
        <strain evidence="9">CBS 10117</strain>
    </source>
</reference>
<dbReference type="Proteomes" id="UP000078595">
    <property type="component" value="Chromosome 2"/>
</dbReference>
<dbReference type="GeneID" id="28965968"/>
<sequence length="556" mass="62007">MSTLTNGHHGHEKPEIITTESPNGNGNRLANDSPSSNSVDSPRYGNIAEDHKMPDTMPDHSKAAAEIIARMSPEEYALAEKKLLRKLDFKLIPWMTLLYLLSFIDRVNVGAAKLVGLTTDLHLTSLQYSNASMIFFVSYVAFEVPSNLVLKKLRPSRWIPFTMICWAIFQTTMGLVTNYEQLLALRFCLGLFESGLFPGLNFYLTGWYKRDEINRRCAFFFGGAVLAGAFGGIFGYALSKMDGVGGKAGWSWIFIMEGLLTFVVAVLSFWMIHDWPDTAKFLSPVEREMVLGRLRQEQGLASEGGFTWRVIKKALVDWKTYCLMLMYIGAAEPLYSGSLFTPTIIAYLGKFTVSQSLLLSTPPYVLMFITTMGTAWLSDKYQRRGFFLMGWSLVGAIGYLLLLTIPIRYPGGLYAAVFISSAAVGPLIATTIAWTGNTFGNHYKKAVSMGLVFSAGNSGGIVSSQAYRNKDAPRFLPGHGTALAFCLLNFTMATILYIGVKRENARRDAQYGPAPRPDEVQEFDDPEYLHKWGLQGMSRKEIVELGDDHPAYRYML</sequence>
<feature type="transmembrane region" description="Helical" evidence="7">
    <location>
        <begin position="250"/>
        <end position="272"/>
    </location>
</feature>
<evidence type="ECO:0000256" key="4">
    <source>
        <dbReference type="ARBA" id="ARBA00022989"/>
    </source>
</evidence>
<keyword evidence="4 7" id="KW-1133">Transmembrane helix</keyword>
<feature type="transmembrane region" description="Helical" evidence="7">
    <location>
        <begin position="446"/>
        <end position="467"/>
    </location>
</feature>
<feature type="compositionally biased region" description="Polar residues" evidence="6">
    <location>
        <begin position="18"/>
        <end position="30"/>
    </location>
</feature>
<organism evidence="9 10">
    <name type="scientific">Kwoniella dejecticola CBS 10117</name>
    <dbReference type="NCBI Taxonomy" id="1296121"/>
    <lineage>
        <taxon>Eukaryota</taxon>
        <taxon>Fungi</taxon>
        <taxon>Dikarya</taxon>
        <taxon>Basidiomycota</taxon>
        <taxon>Agaricomycotina</taxon>
        <taxon>Tremellomycetes</taxon>
        <taxon>Tremellales</taxon>
        <taxon>Cryptococcaceae</taxon>
        <taxon>Kwoniella</taxon>
    </lineage>
</organism>
<dbReference type="PANTHER" id="PTHR43791:SF19">
    <property type="entry name" value="TRANSPORTER, PUTATIVE (AFU_ORTHOLOGUE AFUA_1G01812)-RELATED"/>
    <property type="match status" value="1"/>
</dbReference>
<evidence type="ECO:0000256" key="7">
    <source>
        <dbReference type="SAM" id="Phobius"/>
    </source>
</evidence>
<dbReference type="InterPro" id="IPR011701">
    <property type="entry name" value="MFS"/>
</dbReference>
<evidence type="ECO:0000313" key="9">
    <source>
        <dbReference type="EMBL" id="WWC59050.1"/>
    </source>
</evidence>
<dbReference type="KEGG" id="kdj:28965968"/>
<evidence type="ECO:0000256" key="3">
    <source>
        <dbReference type="ARBA" id="ARBA00022692"/>
    </source>
</evidence>
<gene>
    <name evidence="9" type="ORF">I303_101597</name>
</gene>
<reference evidence="9" key="1">
    <citation type="submission" date="2013-07" db="EMBL/GenBank/DDBJ databases">
        <authorList>
            <consortium name="The Broad Institute Genome Sequencing Platform"/>
            <person name="Cuomo C."/>
            <person name="Litvintseva A."/>
            <person name="Chen Y."/>
            <person name="Heitman J."/>
            <person name="Sun S."/>
            <person name="Springer D."/>
            <person name="Dromer F."/>
            <person name="Young S.K."/>
            <person name="Zeng Q."/>
            <person name="Gargeya S."/>
            <person name="Fitzgerald M."/>
            <person name="Abouelleil A."/>
            <person name="Alvarado L."/>
            <person name="Berlin A.M."/>
            <person name="Chapman S.B."/>
            <person name="Dewar J."/>
            <person name="Goldberg J."/>
            <person name="Griggs A."/>
            <person name="Gujja S."/>
            <person name="Hansen M."/>
            <person name="Howarth C."/>
            <person name="Imamovic A."/>
            <person name="Larimer J."/>
            <person name="McCowan C."/>
            <person name="Murphy C."/>
            <person name="Pearson M."/>
            <person name="Priest M."/>
            <person name="Roberts A."/>
            <person name="Saif S."/>
            <person name="Shea T."/>
            <person name="Sykes S."/>
            <person name="Wortman J."/>
            <person name="Nusbaum C."/>
            <person name="Birren B."/>
        </authorList>
    </citation>
    <scope>NUCLEOTIDE SEQUENCE</scope>
    <source>
        <strain evidence="9">CBS 10117</strain>
    </source>
</reference>
<keyword evidence="2" id="KW-0813">Transport</keyword>
<feature type="transmembrane region" description="Helical" evidence="7">
    <location>
        <begin position="413"/>
        <end position="434"/>
    </location>
</feature>
<dbReference type="GO" id="GO:0016020">
    <property type="term" value="C:membrane"/>
    <property type="evidence" value="ECO:0007669"/>
    <property type="project" value="UniProtKB-SubCell"/>
</dbReference>
<feature type="transmembrane region" description="Helical" evidence="7">
    <location>
        <begin position="157"/>
        <end position="177"/>
    </location>
</feature>
<dbReference type="GO" id="GO:0022857">
    <property type="term" value="F:transmembrane transporter activity"/>
    <property type="evidence" value="ECO:0007669"/>
    <property type="project" value="InterPro"/>
</dbReference>
<feature type="region of interest" description="Disordered" evidence="6">
    <location>
        <begin position="1"/>
        <end position="56"/>
    </location>
</feature>
<proteinExistence type="predicted"/>
<feature type="transmembrane region" description="Helical" evidence="7">
    <location>
        <begin position="321"/>
        <end position="349"/>
    </location>
</feature>
<keyword evidence="3 7" id="KW-0812">Transmembrane</keyword>
<dbReference type="RefSeq" id="XP_065824444.1">
    <property type="nucleotide sequence ID" value="XM_065968372.1"/>
</dbReference>
<protein>
    <recommendedName>
        <fullName evidence="8">Major facilitator superfamily (MFS) profile domain-containing protein</fullName>
    </recommendedName>
</protein>
<evidence type="ECO:0000256" key="6">
    <source>
        <dbReference type="SAM" id="MobiDB-lite"/>
    </source>
</evidence>
<keyword evidence="10" id="KW-1185">Reference proteome</keyword>
<feature type="transmembrane region" description="Helical" evidence="7">
    <location>
        <begin position="479"/>
        <end position="500"/>
    </location>
</feature>
<feature type="domain" description="Major facilitator superfamily (MFS) profile" evidence="8">
    <location>
        <begin position="91"/>
        <end position="504"/>
    </location>
</feature>
<dbReference type="SUPFAM" id="SSF103473">
    <property type="entry name" value="MFS general substrate transporter"/>
    <property type="match status" value="1"/>
</dbReference>
<evidence type="ECO:0000259" key="8">
    <source>
        <dbReference type="PROSITE" id="PS50850"/>
    </source>
</evidence>
<accession>A0AAJ8KK71</accession>
<feature type="transmembrane region" description="Helical" evidence="7">
    <location>
        <begin position="183"/>
        <end position="205"/>
    </location>
</feature>
<feature type="transmembrane region" description="Helical" evidence="7">
    <location>
        <begin position="361"/>
        <end position="378"/>
    </location>
</feature>
<dbReference type="InterPro" id="IPR036259">
    <property type="entry name" value="MFS_trans_sf"/>
</dbReference>
<dbReference type="FunFam" id="1.20.1250.20:FF:000013">
    <property type="entry name" value="MFS general substrate transporter"/>
    <property type="match status" value="1"/>
</dbReference>
<evidence type="ECO:0000256" key="1">
    <source>
        <dbReference type="ARBA" id="ARBA00004141"/>
    </source>
</evidence>
<dbReference type="FunFam" id="1.20.1250.20:FF:000034">
    <property type="entry name" value="MFS general substrate transporter"/>
    <property type="match status" value="1"/>
</dbReference>
<comment type="subcellular location">
    <subcellularLocation>
        <location evidence="1">Membrane</location>
        <topology evidence="1">Multi-pass membrane protein</topology>
    </subcellularLocation>
</comment>
<feature type="compositionally biased region" description="Low complexity" evidence="6">
    <location>
        <begin position="31"/>
        <end position="42"/>
    </location>
</feature>
<keyword evidence="5 7" id="KW-0472">Membrane</keyword>